<reference evidence="9 10" key="1">
    <citation type="submission" date="2019-06" db="EMBL/GenBank/DDBJ databases">
        <title>Sequencing the genomes of 1000 actinobacteria strains.</title>
        <authorList>
            <person name="Klenk H.-P."/>
        </authorList>
    </citation>
    <scope>NUCLEOTIDE SEQUENCE [LARGE SCALE GENOMIC DNA]</scope>
    <source>
        <strain evidence="9 10">DSM 19828</strain>
    </source>
</reference>
<feature type="transmembrane region" description="Helical" evidence="8">
    <location>
        <begin position="231"/>
        <end position="255"/>
    </location>
</feature>
<evidence type="ECO:0000256" key="8">
    <source>
        <dbReference type="SAM" id="Phobius"/>
    </source>
</evidence>
<dbReference type="InterPro" id="IPR000701">
    <property type="entry name" value="SuccDH_FuR_B_TM-su"/>
</dbReference>
<evidence type="ECO:0000256" key="7">
    <source>
        <dbReference type="ARBA" id="ARBA00023136"/>
    </source>
</evidence>
<keyword evidence="10" id="KW-1185">Reference proteome</keyword>
<keyword evidence="5 8" id="KW-1133">Transmembrane helix</keyword>
<feature type="transmembrane region" description="Helical" evidence="8">
    <location>
        <begin position="36"/>
        <end position="55"/>
    </location>
</feature>
<keyword evidence="4" id="KW-0479">Metal-binding</keyword>
<keyword evidence="2" id="KW-0349">Heme</keyword>
<evidence type="ECO:0000256" key="2">
    <source>
        <dbReference type="ARBA" id="ARBA00022617"/>
    </source>
</evidence>
<keyword evidence="3 8" id="KW-0812">Transmembrane</keyword>
<keyword evidence="7 8" id="KW-0472">Membrane</keyword>
<dbReference type="Pfam" id="PF01127">
    <property type="entry name" value="Sdh_cyt"/>
    <property type="match status" value="1"/>
</dbReference>
<dbReference type="SUPFAM" id="SSF81343">
    <property type="entry name" value="Fumarate reductase respiratory complex transmembrane subunits"/>
    <property type="match status" value="1"/>
</dbReference>
<keyword evidence="6" id="KW-0408">Iron</keyword>
<evidence type="ECO:0000256" key="5">
    <source>
        <dbReference type="ARBA" id="ARBA00022989"/>
    </source>
</evidence>
<dbReference type="InterPro" id="IPR011138">
    <property type="entry name" value="Cytochrome_b-558"/>
</dbReference>
<dbReference type="GO" id="GO:0016020">
    <property type="term" value="C:membrane"/>
    <property type="evidence" value="ECO:0007669"/>
    <property type="project" value="InterPro"/>
</dbReference>
<dbReference type="OrthoDB" id="9788081at2"/>
<evidence type="ECO:0000256" key="1">
    <source>
        <dbReference type="ARBA" id="ARBA00004370"/>
    </source>
</evidence>
<protein>
    <submittedName>
        <fullName evidence="9">Succinate dehydrogenase subunit C</fullName>
    </submittedName>
</protein>
<evidence type="ECO:0000256" key="6">
    <source>
        <dbReference type="ARBA" id="ARBA00023004"/>
    </source>
</evidence>
<feature type="transmembrane region" description="Helical" evidence="8">
    <location>
        <begin position="90"/>
        <end position="110"/>
    </location>
</feature>
<dbReference type="NCBIfam" id="TIGR02046">
    <property type="entry name" value="sdhC_b558_fam"/>
    <property type="match status" value="1"/>
</dbReference>
<organism evidence="9 10">
    <name type="scientific">Yimella lutea</name>
    <dbReference type="NCBI Taxonomy" id="587872"/>
    <lineage>
        <taxon>Bacteria</taxon>
        <taxon>Bacillati</taxon>
        <taxon>Actinomycetota</taxon>
        <taxon>Actinomycetes</taxon>
        <taxon>Micrococcales</taxon>
        <taxon>Dermacoccaceae</taxon>
        <taxon>Yimella</taxon>
    </lineage>
</organism>
<feature type="transmembrane region" description="Helical" evidence="8">
    <location>
        <begin position="187"/>
        <end position="210"/>
    </location>
</feature>
<dbReference type="InterPro" id="IPR034804">
    <property type="entry name" value="SQR/QFR_C/D"/>
</dbReference>
<comment type="subcellular location">
    <subcellularLocation>
        <location evidence="1">Membrane</location>
    </subcellularLocation>
</comment>
<dbReference type="CDD" id="cd03498">
    <property type="entry name" value="SQR_TypeB_2_TM"/>
    <property type="match status" value="1"/>
</dbReference>
<evidence type="ECO:0000313" key="9">
    <source>
        <dbReference type="EMBL" id="TQJ15601.1"/>
    </source>
</evidence>
<dbReference type="Gene3D" id="1.20.1300.10">
    <property type="entry name" value="Fumarate reductase/succinate dehydrogenase, transmembrane subunit"/>
    <property type="match status" value="1"/>
</dbReference>
<accession>A0A542EJT8</accession>
<name>A0A542EJT8_9MICO</name>
<sequence>MKGAPYPTTRSAWRYPAIVATQTLPAKRTGKAGSTIFLKTLMAVSGLIFVGYVVLHMYGNLKVFSGEEAFNTYAHHLRTFGEPMLPYGGLLWIFRVVLLLALFAHVYSAVKLWKLANQARPQKYAVKKTVAASFSSKWMRWGGVALLLFVIWHLLHFTIGKINVGEGGQAAAITQNPYQLVVHSFGAWWMVLIYILAMVALGMHLHHGIWSACQTLGFTGTPQARKIAKTAATAIALIVAVGFALPPLFILFGVID</sequence>
<dbReference type="AlphaFoldDB" id="A0A542EJT8"/>
<dbReference type="EMBL" id="VFMO01000001">
    <property type="protein sequence ID" value="TQJ15601.1"/>
    <property type="molecule type" value="Genomic_DNA"/>
</dbReference>
<feature type="transmembrane region" description="Helical" evidence="8">
    <location>
        <begin position="138"/>
        <end position="155"/>
    </location>
</feature>
<dbReference type="Proteomes" id="UP000320806">
    <property type="component" value="Unassembled WGS sequence"/>
</dbReference>
<gene>
    <name evidence="9" type="ORF">FB459_3158</name>
</gene>
<evidence type="ECO:0000313" key="10">
    <source>
        <dbReference type="Proteomes" id="UP000320806"/>
    </source>
</evidence>
<evidence type="ECO:0000256" key="4">
    <source>
        <dbReference type="ARBA" id="ARBA00022723"/>
    </source>
</evidence>
<comment type="caution">
    <text evidence="9">The sequence shown here is derived from an EMBL/GenBank/DDBJ whole genome shotgun (WGS) entry which is preliminary data.</text>
</comment>
<proteinExistence type="predicted"/>
<evidence type="ECO:0000256" key="3">
    <source>
        <dbReference type="ARBA" id="ARBA00022692"/>
    </source>
</evidence>